<accession>A0ACC3DU79</accession>
<evidence type="ECO:0000313" key="1">
    <source>
        <dbReference type="EMBL" id="KAK3080258.1"/>
    </source>
</evidence>
<dbReference type="Proteomes" id="UP001186974">
    <property type="component" value="Unassembled WGS sequence"/>
</dbReference>
<evidence type="ECO:0000313" key="2">
    <source>
        <dbReference type="Proteomes" id="UP001186974"/>
    </source>
</evidence>
<comment type="caution">
    <text evidence="1">The sequence shown here is derived from an EMBL/GenBank/DDBJ whole genome shotgun (WGS) entry which is preliminary data.</text>
</comment>
<protein>
    <submittedName>
        <fullName evidence="1">Uncharacterized protein</fullName>
    </submittedName>
</protein>
<name>A0ACC3DU79_9PEZI</name>
<gene>
    <name evidence="1" type="ORF">LTS18_002722</name>
</gene>
<reference evidence="1" key="1">
    <citation type="submission" date="2024-09" db="EMBL/GenBank/DDBJ databases">
        <title>Black Yeasts Isolated from many extreme environments.</title>
        <authorList>
            <person name="Coleine C."/>
            <person name="Stajich J.E."/>
            <person name="Selbmann L."/>
        </authorList>
    </citation>
    <scope>NUCLEOTIDE SEQUENCE</scope>
    <source>
        <strain evidence="1">CCFEE 5737</strain>
    </source>
</reference>
<dbReference type="EMBL" id="JAWDJW010000653">
    <property type="protein sequence ID" value="KAK3080258.1"/>
    <property type="molecule type" value="Genomic_DNA"/>
</dbReference>
<sequence>MELSLPPAYLTTSFPKYDGIVSPHADDVAVERLRVFITQHLCNAYGLEGRVRIVQDWRHWMHLSMLLIRKLDKVLARSALTADACKDEEYINFHVERPAHALGVPPELVRAMLRLLPLSLDCYGRCQSMIWRYFICDDGCLATKILVDRDIIIDAVVQDQALNARLKQANQEFQAQWFERLESPDDWVLSEHRRRCEKHWKEAKRRARNNEEPVKPILPWLERLRGWISGGGR</sequence>
<keyword evidence="2" id="KW-1185">Reference proteome</keyword>
<organism evidence="1 2">
    <name type="scientific">Coniosporium uncinatum</name>
    <dbReference type="NCBI Taxonomy" id="93489"/>
    <lineage>
        <taxon>Eukaryota</taxon>
        <taxon>Fungi</taxon>
        <taxon>Dikarya</taxon>
        <taxon>Ascomycota</taxon>
        <taxon>Pezizomycotina</taxon>
        <taxon>Dothideomycetes</taxon>
        <taxon>Dothideomycetes incertae sedis</taxon>
        <taxon>Coniosporium</taxon>
    </lineage>
</organism>
<proteinExistence type="predicted"/>